<organism evidence="1 2">
    <name type="scientific">Mikania micrantha</name>
    <name type="common">bitter vine</name>
    <dbReference type="NCBI Taxonomy" id="192012"/>
    <lineage>
        <taxon>Eukaryota</taxon>
        <taxon>Viridiplantae</taxon>
        <taxon>Streptophyta</taxon>
        <taxon>Embryophyta</taxon>
        <taxon>Tracheophyta</taxon>
        <taxon>Spermatophyta</taxon>
        <taxon>Magnoliopsida</taxon>
        <taxon>eudicotyledons</taxon>
        <taxon>Gunneridae</taxon>
        <taxon>Pentapetalae</taxon>
        <taxon>asterids</taxon>
        <taxon>campanulids</taxon>
        <taxon>Asterales</taxon>
        <taxon>Asteraceae</taxon>
        <taxon>Asteroideae</taxon>
        <taxon>Heliantheae alliance</taxon>
        <taxon>Eupatorieae</taxon>
        <taxon>Mikania</taxon>
    </lineage>
</organism>
<dbReference type="EMBL" id="SZYD01000014">
    <property type="protein sequence ID" value="KAD4179611.1"/>
    <property type="molecule type" value="Genomic_DNA"/>
</dbReference>
<dbReference type="Proteomes" id="UP000326396">
    <property type="component" value="Linkage Group LG4"/>
</dbReference>
<gene>
    <name evidence="1" type="ORF">E3N88_28202</name>
</gene>
<dbReference type="AlphaFoldDB" id="A0A5N6MZE8"/>
<evidence type="ECO:0000313" key="2">
    <source>
        <dbReference type="Proteomes" id="UP000326396"/>
    </source>
</evidence>
<proteinExistence type="predicted"/>
<reference evidence="1 2" key="1">
    <citation type="submission" date="2019-05" db="EMBL/GenBank/DDBJ databases">
        <title>Mikania micrantha, genome provides insights into the molecular mechanism of rapid growth.</title>
        <authorList>
            <person name="Liu B."/>
        </authorList>
    </citation>
    <scope>NUCLEOTIDE SEQUENCE [LARGE SCALE GENOMIC DNA]</scope>
    <source>
        <strain evidence="1">NLD-2019</strain>
        <tissue evidence="1">Leaf</tissue>
    </source>
</reference>
<accession>A0A5N6MZE8</accession>
<protein>
    <submittedName>
        <fullName evidence="1">Uncharacterized protein</fullName>
    </submittedName>
</protein>
<name>A0A5N6MZE8_9ASTR</name>
<comment type="caution">
    <text evidence="1">The sequence shown here is derived from an EMBL/GenBank/DDBJ whole genome shotgun (WGS) entry which is preliminary data.</text>
</comment>
<evidence type="ECO:0000313" key="1">
    <source>
        <dbReference type="EMBL" id="KAD4179611.1"/>
    </source>
</evidence>
<sequence length="89" mass="9484">MKLTLVPLLIPLSQPFPSSTATKAPANKVQLRSFSHRSSGDDPGDAKTMNWHAEAGLLGFVSTGERQASRASDGYSRLIGKPMVEADGE</sequence>
<keyword evidence="2" id="KW-1185">Reference proteome</keyword>